<feature type="region of interest" description="Disordered" evidence="2">
    <location>
        <begin position="167"/>
        <end position="266"/>
    </location>
</feature>
<accession>A0AAU9UV17</accession>
<evidence type="ECO:0000256" key="1">
    <source>
        <dbReference type="SAM" id="Coils"/>
    </source>
</evidence>
<dbReference type="EMBL" id="CAKOGL010000024">
    <property type="protein sequence ID" value="CAH2101838.1"/>
    <property type="molecule type" value="Genomic_DNA"/>
</dbReference>
<organism evidence="3 4">
    <name type="scientific">Euphydryas editha</name>
    <name type="common">Edith's checkerspot</name>
    <dbReference type="NCBI Taxonomy" id="104508"/>
    <lineage>
        <taxon>Eukaryota</taxon>
        <taxon>Metazoa</taxon>
        <taxon>Ecdysozoa</taxon>
        <taxon>Arthropoda</taxon>
        <taxon>Hexapoda</taxon>
        <taxon>Insecta</taxon>
        <taxon>Pterygota</taxon>
        <taxon>Neoptera</taxon>
        <taxon>Endopterygota</taxon>
        <taxon>Lepidoptera</taxon>
        <taxon>Glossata</taxon>
        <taxon>Ditrysia</taxon>
        <taxon>Papilionoidea</taxon>
        <taxon>Nymphalidae</taxon>
        <taxon>Nymphalinae</taxon>
        <taxon>Euphydryas</taxon>
    </lineage>
</organism>
<comment type="caution">
    <text evidence="3">The sequence shown here is derived from an EMBL/GenBank/DDBJ whole genome shotgun (WGS) entry which is preliminary data.</text>
</comment>
<feature type="region of interest" description="Disordered" evidence="2">
    <location>
        <begin position="23"/>
        <end position="47"/>
    </location>
</feature>
<dbReference type="Proteomes" id="UP001153954">
    <property type="component" value="Unassembled WGS sequence"/>
</dbReference>
<feature type="compositionally biased region" description="Basic residues" evidence="2">
    <location>
        <begin position="239"/>
        <end position="250"/>
    </location>
</feature>
<reference evidence="3" key="1">
    <citation type="submission" date="2022-03" db="EMBL/GenBank/DDBJ databases">
        <authorList>
            <person name="Tunstrom K."/>
        </authorList>
    </citation>
    <scope>NUCLEOTIDE SEQUENCE</scope>
</reference>
<evidence type="ECO:0000313" key="4">
    <source>
        <dbReference type="Proteomes" id="UP001153954"/>
    </source>
</evidence>
<feature type="compositionally biased region" description="Polar residues" evidence="2">
    <location>
        <begin position="167"/>
        <end position="181"/>
    </location>
</feature>
<evidence type="ECO:0000313" key="3">
    <source>
        <dbReference type="EMBL" id="CAH2101838.1"/>
    </source>
</evidence>
<name>A0AAU9UV17_EUPED</name>
<proteinExistence type="predicted"/>
<dbReference type="AlphaFoldDB" id="A0AAU9UV17"/>
<keyword evidence="4" id="KW-1185">Reference proteome</keyword>
<protein>
    <submittedName>
        <fullName evidence="3">Uncharacterized protein</fullName>
    </submittedName>
</protein>
<feature type="compositionally biased region" description="Basic residues" evidence="2">
    <location>
        <begin position="221"/>
        <end position="232"/>
    </location>
</feature>
<gene>
    <name evidence="3" type="ORF">EEDITHA_LOCUS16554</name>
</gene>
<feature type="coiled-coil region" evidence="1">
    <location>
        <begin position="102"/>
        <end position="129"/>
    </location>
</feature>
<sequence length="294" mass="32679">MLAGCKRRIIKRDEPCADIERDFEEQARAAEEGRRALGSDSGDPRTADALLKKAHQEIELICRVATRSSNLKGTFVHALKDAAASIQTVVEALKERTASDEVRKLQLENTHLRSEMQELKLQMEELRYQHREPFRGVEGLHGGDDGLHAGRPTGGIGGVALACKVAPTNTGGRQNPTKTVLTSAPKKKKKPAPKTASASEPESNKRAPKTALTAVNGPLSLRRRRLRRRRHTLPPPPLLRHRKSHSRRQRVSAFSHAPGRRLNGREPGLARAFTCTRFEHGRRRSDLSIIEVLD</sequence>
<keyword evidence="1" id="KW-0175">Coiled coil</keyword>
<evidence type="ECO:0000256" key="2">
    <source>
        <dbReference type="SAM" id="MobiDB-lite"/>
    </source>
</evidence>